<sequence length="227" mass="23921">MVETRPKPNRALLLKLAVVAVVGGAGLLLLARGYDIKGGIQEVLALIRGAGAVPFFLAMAFLPAAGMPMSFFSLTAGSVFAPQIGMPAVIALSLAAITFSMAFSYFLATRLLRPVLEALLVRLGYKLPQVDSGDVTDLIILLRVTPGVPFPVQNYLLGLARVPFGKYLLVSSLIQWPANTAFILFGDALLSGKGKVALISLSLILALMAATQLVRKHYGAKKKAGGA</sequence>
<dbReference type="GO" id="GO:0005886">
    <property type="term" value="C:plasma membrane"/>
    <property type="evidence" value="ECO:0007669"/>
    <property type="project" value="UniProtKB-SubCell"/>
</dbReference>
<feature type="transmembrane region" description="Helical" evidence="6">
    <location>
        <begin position="12"/>
        <end position="31"/>
    </location>
</feature>
<name>A0A1D8AUJ0_9BACT</name>
<keyword evidence="3 6" id="KW-0812">Transmembrane</keyword>
<evidence type="ECO:0000256" key="5">
    <source>
        <dbReference type="ARBA" id="ARBA00023136"/>
    </source>
</evidence>
<accession>A0A1D8AUJ0</accession>
<dbReference type="STRING" id="1838286.Verru16b_01620"/>
<keyword evidence="2 6" id="KW-1003">Cell membrane</keyword>
<comment type="subcellular location">
    <subcellularLocation>
        <location evidence="1 6">Cell membrane</location>
        <topology evidence="1 6">Multi-pass membrane protein</topology>
    </subcellularLocation>
</comment>
<dbReference type="OrthoDB" id="195778at2"/>
<dbReference type="PANTHER" id="PTHR12677:SF59">
    <property type="entry name" value="GOLGI APPARATUS MEMBRANE PROTEIN TVP38-RELATED"/>
    <property type="match status" value="1"/>
</dbReference>
<feature type="transmembrane region" description="Helical" evidence="6">
    <location>
        <begin position="84"/>
        <end position="108"/>
    </location>
</feature>
<evidence type="ECO:0000256" key="3">
    <source>
        <dbReference type="ARBA" id="ARBA00022692"/>
    </source>
</evidence>
<feature type="transmembrane region" description="Helical" evidence="6">
    <location>
        <begin position="196"/>
        <end position="214"/>
    </location>
</feature>
<organism evidence="8 9">
    <name type="scientific">Lacunisphaera limnophila</name>
    <dbReference type="NCBI Taxonomy" id="1838286"/>
    <lineage>
        <taxon>Bacteria</taxon>
        <taxon>Pseudomonadati</taxon>
        <taxon>Verrucomicrobiota</taxon>
        <taxon>Opitutia</taxon>
        <taxon>Opitutales</taxon>
        <taxon>Opitutaceae</taxon>
        <taxon>Lacunisphaera</taxon>
    </lineage>
</organism>
<gene>
    <name evidence="8" type="ORF">Verru16b_01620</name>
</gene>
<proteinExistence type="inferred from homology"/>
<evidence type="ECO:0000259" key="7">
    <source>
        <dbReference type="Pfam" id="PF09335"/>
    </source>
</evidence>
<protein>
    <recommendedName>
        <fullName evidence="6">TVP38/TMEM64 family membrane protein</fullName>
    </recommendedName>
</protein>
<dbReference type="PANTHER" id="PTHR12677">
    <property type="entry name" value="GOLGI APPARATUS MEMBRANE PROTEIN TVP38-RELATED"/>
    <property type="match status" value="1"/>
</dbReference>
<dbReference type="Proteomes" id="UP000095228">
    <property type="component" value="Chromosome"/>
</dbReference>
<evidence type="ECO:0000313" key="8">
    <source>
        <dbReference type="EMBL" id="AOS44557.1"/>
    </source>
</evidence>
<evidence type="ECO:0000313" key="9">
    <source>
        <dbReference type="Proteomes" id="UP000095228"/>
    </source>
</evidence>
<comment type="similarity">
    <text evidence="6">Belongs to the TVP38/TMEM64 family.</text>
</comment>
<dbReference type="InterPro" id="IPR015414">
    <property type="entry name" value="TMEM64"/>
</dbReference>
<evidence type="ECO:0000256" key="4">
    <source>
        <dbReference type="ARBA" id="ARBA00022989"/>
    </source>
</evidence>
<feature type="transmembrane region" description="Helical" evidence="6">
    <location>
        <begin position="167"/>
        <end position="190"/>
    </location>
</feature>
<dbReference type="AlphaFoldDB" id="A0A1D8AUJ0"/>
<keyword evidence="9" id="KW-1185">Reference proteome</keyword>
<dbReference type="EMBL" id="CP016094">
    <property type="protein sequence ID" value="AOS44557.1"/>
    <property type="molecule type" value="Genomic_DNA"/>
</dbReference>
<reference evidence="8 9" key="1">
    <citation type="submission" date="2016-06" db="EMBL/GenBank/DDBJ databases">
        <title>Three novel species with peptidoglycan cell walls form the new genus Lacunisphaera gen. nov. in the family Opitutaceae of the verrucomicrobial subdivision 4.</title>
        <authorList>
            <person name="Rast P."/>
            <person name="Gloeckner I."/>
            <person name="Jogler M."/>
            <person name="Boedeker C."/>
            <person name="Jeske O."/>
            <person name="Wiegand S."/>
            <person name="Reinhardt R."/>
            <person name="Schumann P."/>
            <person name="Rohde M."/>
            <person name="Spring S."/>
            <person name="Gloeckner F.O."/>
            <person name="Jogler C."/>
        </authorList>
    </citation>
    <scope>NUCLEOTIDE SEQUENCE [LARGE SCALE GENOMIC DNA]</scope>
    <source>
        <strain evidence="8 9">IG16b</strain>
    </source>
</reference>
<evidence type="ECO:0000256" key="2">
    <source>
        <dbReference type="ARBA" id="ARBA00022475"/>
    </source>
</evidence>
<dbReference type="RefSeq" id="WP_069961795.1">
    <property type="nucleotide sequence ID" value="NZ_CP016094.1"/>
</dbReference>
<dbReference type="Pfam" id="PF09335">
    <property type="entry name" value="VTT_dom"/>
    <property type="match status" value="1"/>
</dbReference>
<keyword evidence="4 6" id="KW-1133">Transmembrane helix</keyword>
<evidence type="ECO:0000256" key="6">
    <source>
        <dbReference type="RuleBase" id="RU366058"/>
    </source>
</evidence>
<feature type="transmembrane region" description="Helical" evidence="6">
    <location>
        <begin position="43"/>
        <end position="64"/>
    </location>
</feature>
<feature type="domain" description="VTT" evidence="7">
    <location>
        <begin position="68"/>
        <end position="187"/>
    </location>
</feature>
<evidence type="ECO:0000256" key="1">
    <source>
        <dbReference type="ARBA" id="ARBA00004651"/>
    </source>
</evidence>
<dbReference type="InterPro" id="IPR032816">
    <property type="entry name" value="VTT_dom"/>
</dbReference>
<keyword evidence="5 6" id="KW-0472">Membrane</keyword>
<dbReference type="KEGG" id="obg:Verru16b_01620"/>